<dbReference type="CDD" id="cd18833">
    <property type="entry name" value="GH43_PcXyl-like"/>
    <property type="match status" value="1"/>
</dbReference>
<dbReference type="RefSeq" id="XP_047765583.1">
    <property type="nucleotide sequence ID" value="XM_047910115.1"/>
</dbReference>
<keyword evidence="2 5" id="KW-0378">Hydrolase</keyword>
<evidence type="ECO:0000313" key="7">
    <source>
        <dbReference type="Proteomes" id="UP000756132"/>
    </source>
</evidence>
<evidence type="ECO:0000313" key="6">
    <source>
        <dbReference type="EMBL" id="UJO21217.1"/>
    </source>
</evidence>
<comment type="similarity">
    <text evidence="1 5">Belongs to the glycosyl hydrolase 43 family.</text>
</comment>
<organism evidence="6 7">
    <name type="scientific">Passalora fulva</name>
    <name type="common">Tomato leaf mold</name>
    <name type="synonym">Cladosporium fulvum</name>
    <dbReference type="NCBI Taxonomy" id="5499"/>
    <lineage>
        <taxon>Eukaryota</taxon>
        <taxon>Fungi</taxon>
        <taxon>Dikarya</taxon>
        <taxon>Ascomycota</taxon>
        <taxon>Pezizomycotina</taxon>
        <taxon>Dothideomycetes</taxon>
        <taxon>Dothideomycetidae</taxon>
        <taxon>Mycosphaerellales</taxon>
        <taxon>Mycosphaerellaceae</taxon>
        <taxon>Fulvia</taxon>
    </lineage>
</organism>
<dbReference type="Proteomes" id="UP000756132">
    <property type="component" value="Chromosome 8"/>
</dbReference>
<reference evidence="6" key="2">
    <citation type="journal article" date="2022" name="Microb. Genom.">
        <title>A chromosome-scale genome assembly of the tomato pathogen Cladosporium fulvum reveals a compartmentalized genome architecture and the presence of a dispensable chromosome.</title>
        <authorList>
            <person name="Zaccaron A.Z."/>
            <person name="Chen L.H."/>
            <person name="Samaras A."/>
            <person name="Stergiopoulos I."/>
        </authorList>
    </citation>
    <scope>NUCLEOTIDE SEQUENCE</scope>
    <source>
        <strain evidence="6">Race5_Kim</strain>
    </source>
</reference>
<dbReference type="OrthoDB" id="408373at2759"/>
<dbReference type="Gene3D" id="2.60.120.200">
    <property type="match status" value="1"/>
</dbReference>
<evidence type="ECO:0000256" key="1">
    <source>
        <dbReference type="ARBA" id="ARBA00009865"/>
    </source>
</evidence>
<evidence type="ECO:0000256" key="3">
    <source>
        <dbReference type="ARBA" id="ARBA00023295"/>
    </source>
</evidence>
<dbReference type="GO" id="GO:0005975">
    <property type="term" value="P:carbohydrate metabolic process"/>
    <property type="evidence" value="ECO:0007669"/>
    <property type="project" value="InterPro"/>
</dbReference>
<evidence type="ECO:0000256" key="2">
    <source>
        <dbReference type="ARBA" id="ARBA00022801"/>
    </source>
</evidence>
<dbReference type="KEGG" id="ffu:CLAFUR5_10967"/>
<protein>
    <submittedName>
        <fullName evidence="6">Non-reducing end alpha-L-arabinofuranosidase BoGH43A</fullName>
    </submittedName>
</protein>
<keyword evidence="7" id="KW-1185">Reference proteome</keyword>
<feature type="site" description="Important for catalytic activity, responsible for pKa modulation of the active site Glu and correct orientation of both the proton donor and substrate" evidence="4">
    <location>
        <position position="137"/>
    </location>
</feature>
<dbReference type="AlphaFoldDB" id="A0A9Q8PF07"/>
<dbReference type="GO" id="GO:0004553">
    <property type="term" value="F:hydrolase activity, hydrolyzing O-glycosyl compounds"/>
    <property type="evidence" value="ECO:0007669"/>
    <property type="project" value="InterPro"/>
</dbReference>
<dbReference type="PANTHER" id="PTHR42812">
    <property type="entry name" value="BETA-XYLOSIDASE"/>
    <property type="match status" value="1"/>
</dbReference>
<gene>
    <name evidence="6" type="ORF">CLAFUR5_10967</name>
</gene>
<dbReference type="GeneID" id="71990845"/>
<reference evidence="6" key="1">
    <citation type="submission" date="2021-12" db="EMBL/GenBank/DDBJ databases">
        <authorList>
            <person name="Zaccaron A."/>
            <person name="Stergiopoulos I."/>
        </authorList>
    </citation>
    <scope>NUCLEOTIDE SEQUENCE</scope>
    <source>
        <strain evidence="6">Race5_Kim</strain>
    </source>
</reference>
<keyword evidence="3 5" id="KW-0326">Glycosidase</keyword>
<sequence>MALLTNPILPGFHPDPSCIIVPDFNHTVFCASSSFSVFPGIPIHASSDLDEWRLISNAVSRPSQLPDLAITNKSTSGIWAPTIRYHDGAFFVLSTLVFDDQPITNTSRWDNFILTTTNPFDSSSWTDPVHFEVEGYDVSPFWDEDGSSYVPGIRLASLDLSTGSVGESKTLWNGTGGLAPEGPHIYRKDGWYYLMIAEGGTGLNHEVTIARSRSLDGPYIPDPANPILTQANTTSYFQTVGHADVFQDQHGLWWGVALATRSGPEYQTYPMGRETVLASVEWSDGGWPVWQNVTGAFRRQPSVGDRGPAPGQGPLISAPDHLDFAPGTALPPQLVHWRLPICQNYVVSPPGHPYTLEITGSRLNLTGLDGNYAGPQGQTFIARRQTDSFFVFSVDVIANLIGEEHEVGVSVLN</sequence>
<dbReference type="InterPro" id="IPR013320">
    <property type="entry name" value="ConA-like_dom_sf"/>
</dbReference>
<dbReference type="Pfam" id="PF04616">
    <property type="entry name" value="Glyco_hydro_43"/>
    <property type="match status" value="1"/>
</dbReference>
<dbReference type="PANTHER" id="PTHR42812:SF17">
    <property type="entry name" value="BETA-XYLOSIDASE C-TERMINAL CONCANAVALIN A-LIKE DOMAIN-CONTAINING PROTEIN-RELATED"/>
    <property type="match status" value="1"/>
</dbReference>
<accession>A0A9Q8PF07</accession>
<name>A0A9Q8PF07_PASFU</name>
<dbReference type="InterPro" id="IPR006710">
    <property type="entry name" value="Glyco_hydro_43"/>
</dbReference>
<proteinExistence type="inferred from homology"/>
<dbReference type="InterPro" id="IPR051795">
    <property type="entry name" value="Glycosyl_Hydrlase_43"/>
</dbReference>
<dbReference type="SUPFAM" id="SSF49899">
    <property type="entry name" value="Concanavalin A-like lectins/glucanases"/>
    <property type="match status" value="1"/>
</dbReference>
<dbReference type="SUPFAM" id="SSF75005">
    <property type="entry name" value="Arabinanase/levansucrase/invertase"/>
    <property type="match status" value="1"/>
</dbReference>
<dbReference type="EMBL" id="CP090170">
    <property type="protein sequence ID" value="UJO21217.1"/>
    <property type="molecule type" value="Genomic_DNA"/>
</dbReference>
<dbReference type="InterPro" id="IPR023296">
    <property type="entry name" value="Glyco_hydro_beta-prop_sf"/>
</dbReference>
<evidence type="ECO:0000256" key="4">
    <source>
        <dbReference type="PIRSR" id="PIRSR606710-2"/>
    </source>
</evidence>
<evidence type="ECO:0000256" key="5">
    <source>
        <dbReference type="RuleBase" id="RU361187"/>
    </source>
</evidence>
<dbReference type="Gene3D" id="2.115.10.20">
    <property type="entry name" value="Glycosyl hydrolase domain, family 43"/>
    <property type="match status" value="1"/>
</dbReference>